<name>A0ABU9CPZ5_9BURK</name>
<comment type="caution">
    <text evidence="2">The sequence shown here is derived from an EMBL/GenBank/DDBJ whole genome shotgun (WGS) entry which is preliminary data.</text>
</comment>
<sequence>MRRPLWLALLASLLVGCATLAATALDERFGPAEPTRHDAPLPPTAGAPSYTRDIKPLFDSRCVVCHGCYDAPCQLKLTRWDGIARGLSKASVYGDIRLAEAPLTRLGVDAQRASQWRSMGFDPVLNERSPAPDHQLAASVLWRSLQLKSLHPLPGTPLLSDRDFDFSLNREASCPKLAEFDAHAQRQPLAGMPYGLPGLSAAEIDLVRRWLVAGAPDDPAPALPAAITAQVAQWEALLNGASRKEQLVGRYLYEHLYLGHLVFEGDAQRHVFRLVRSHTPPGHPIELIATRRPFDDPQAHGAQGRPYYRLQWDSETLLAKTHMPYTLSAARMARWREWFLQPAYAVDSLPGYAPEVASNPFKTFAALPLRSRYRFLLDDAGYFVNNFIKGPVCRGQTALDVIQDRFWVFFVDPETGASDDAAQLVAREAELLRMPAADGSSPSLLAWRAIAQGEDALLAAKSQAMEATFGPGRQPIDLRFVWNGDGHNPNAALTIFRHFDSATVERGLIGDAPKTAWVIGYPLLERIYYLLVAGYDVYGSTAHQLHTRLSMDFLRMEGEAHFLMLLPKAARIPLRDTWYRGSSDEVKRRVLGGVYRFEAESGVPYPAGTDAQQHLYRLLHQRLAPVLTHRHDINASTEPDPTARQALQQLAALRGPALQWLPEVTVLRIDTDSTGGTAARYVSLLRDTGHLNVSTLLRENAMLAPDEHRLTVAPGFIGAYPNALLHATPAQLPALVQAIARLKTEDDYRALADRFAIRRTDARFWDASDALMSAYRRWAPAEAGVVDWSRLENR</sequence>
<gene>
    <name evidence="2" type="ORF">AACH10_20400</name>
</gene>
<evidence type="ECO:0000256" key="1">
    <source>
        <dbReference type="SAM" id="SignalP"/>
    </source>
</evidence>
<protein>
    <submittedName>
        <fullName evidence="2">Fatty acid cis/trans isomerase</fullName>
    </submittedName>
</protein>
<keyword evidence="2" id="KW-0413">Isomerase</keyword>
<feature type="signal peptide" evidence="1">
    <location>
        <begin position="1"/>
        <end position="24"/>
    </location>
</feature>
<evidence type="ECO:0000313" key="2">
    <source>
        <dbReference type="EMBL" id="MEK8052622.1"/>
    </source>
</evidence>
<evidence type="ECO:0000313" key="3">
    <source>
        <dbReference type="Proteomes" id="UP001365405"/>
    </source>
</evidence>
<accession>A0ABU9CPZ5</accession>
<reference evidence="2 3" key="1">
    <citation type="submission" date="2024-04" db="EMBL/GenBank/DDBJ databases">
        <title>Novel species of the genus Ideonella isolated from streams.</title>
        <authorList>
            <person name="Lu H."/>
        </authorList>
    </citation>
    <scope>NUCLEOTIDE SEQUENCE [LARGE SCALE GENOMIC DNA]</scope>
    <source>
        <strain evidence="2 3">DXS22W</strain>
    </source>
</reference>
<dbReference type="Proteomes" id="UP001365405">
    <property type="component" value="Unassembled WGS sequence"/>
</dbReference>
<organism evidence="2 3">
    <name type="scientific">Pseudaquabacterium inlustre</name>
    <dbReference type="NCBI Taxonomy" id="2984192"/>
    <lineage>
        <taxon>Bacteria</taxon>
        <taxon>Pseudomonadati</taxon>
        <taxon>Pseudomonadota</taxon>
        <taxon>Betaproteobacteria</taxon>
        <taxon>Burkholderiales</taxon>
        <taxon>Sphaerotilaceae</taxon>
        <taxon>Pseudaquabacterium</taxon>
    </lineage>
</organism>
<feature type="chain" id="PRO_5046434844" evidence="1">
    <location>
        <begin position="25"/>
        <end position="794"/>
    </location>
</feature>
<keyword evidence="3" id="KW-1185">Reference proteome</keyword>
<dbReference type="RefSeq" id="WP_341412350.1">
    <property type="nucleotide sequence ID" value="NZ_JBBUTH010000010.1"/>
</dbReference>
<dbReference type="InterPro" id="IPR010706">
    <property type="entry name" value="Fatty_acid_cis-trans_isomerase"/>
</dbReference>
<proteinExistence type="predicted"/>
<dbReference type="GO" id="GO:0016853">
    <property type="term" value="F:isomerase activity"/>
    <property type="evidence" value="ECO:0007669"/>
    <property type="project" value="UniProtKB-KW"/>
</dbReference>
<dbReference type="PROSITE" id="PS51257">
    <property type="entry name" value="PROKAR_LIPOPROTEIN"/>
    <property type="match status" value="1"/>
</dbReference>
<dbReference type="Pfam" id="PF06934">
    <property type="entry name" value="CTI"/>
    <property type="match status" value="1"/>
</dbReference>
<keyword evidence="1" id="KW-0732">Signal</keyword>
<dbReference type="EMBL" id="JBBUTH010000010">
    <property type="protein sequence ID" value="MEK8052622.1"/>
    <property type="molecule type" value="Genomic_DNA"/>
</dbReference>